<proteinExistence type="predicted"/>
<dbReference type="Proteomes" id="UP000199137">
    <property type="component" value="Unassembled WGS sequence"/>
</dbReference>
<dbReference type="Pfam" id="PF13304">
    <property type="entry name" value="AAA_21"/>
    <property type="match status" value="1"/>
</dbReference>
<dbReference type="PANTHER" id="PTHR43158">
    <property type="entry name" value="SKFA PEPTIDE EXPORT ATP-BINDING PROTEIN SKFE"/>
    <property type="match status" value="1"/>
</dbReference>
<dbReference type="GO" id="GO:0005524">
    <property type="term" value="F:ATP binding"/>
    <property type="evidence" value="ECO:0007669"/>
    <property type="project" value="UniProtKB-KW"/>
</dbReference>
<evidence type="ECO:0000313" key="4">
    <source>
        <dbReference type="EMBL" id="SFO23046.1"/>
    </source>
</evidence>
<dbReference type="InterPro" id="IPR003959">
    <property type="entry name" value="ATPase_AAA_core"/>
</dbReference>
<name>A0A1I5FHH6_9PSEU</name>
<accession>A0A1I5FHH6</accession>
<dbReference type="SUPFAM" id="SSF52540">
    <property type="entry name" value="P-loop containing nucleoside triphosphate hydrolases"/>
    <property type="match status" value="1"/>
</dbReference>
<dbReference type="STRING" id="112413.SAMN05421854_1011128"/>
<dbReference type="EMBL" id="FOWC01000001">
    <property type="protein sequence ID" value="SFO23046.1"/>
    <property type="molecule type" value="Genomic_DNA"/>
</dbReference>
<sequence length="203" mass="22281">MSVGEHLRLGARLNPRWDDALAHARIERWGLDPRRRAGKLSGGQRAQLALTLASAKRPQLLVLDEPVAALDPLARRDFLAGLMEIVAEDGVSVVLSSHLVADLERVCDHLVVLVGGEARLDGEVEEILATHRRLTGPRRDVATLLAAHYVVSESHTGRQSTVLVRTEEPILDPQWTVSELGLEDLVLAYLSGAARRPVLELLR</sequence>
<dbReference type="AlphaFoldDB" id="A0A1I5FHH6"/>
<keyword evidence="2 4" id="KW-0067">ATP-binding</keyword>
<gene>
    <name evidence="4" type="ORF">SAMN05421854_1011128</name>
</gene>
<dbReference type="PANTHER" id="PTHR43158:SF2">
    <property type="entry name" value="SKFA PEPTIDE EXPORT ATP-BINDING PROTEIN SKFE"/>
    <property type="match status" value="1"/>
</dbReference>
<dbReference type="Gene3D" id="3.40.50.300">
    <property type="entry name" value="P-loop containing nucleotide triphosphate hydrolases"/>
    <property type="match status" value="1"/>
</dbReference>
<protein>
    <submittedName>
        <fullName evidence="4">ABC-2 type transport system ATP-binding protein</fullName>
    </submittedName>
</protein>
<organism evidence="4 5">
    <name type="scientific">Amycolatopsis rubida</name>
    <dbReference type="NCBI Taxonomy" id="112413"/>
    <lineage>
        <taxon>Bacteria</taxon>
        <taxon>Bacillati</taxon>
        <taxon>Actinomycetota</taxon>
        <taxon>Actinomycetes</taxon>
        <taxon>Pseudonocardiales</taxon>
        <taxon>Pseudonocardiaceae</taxon>
        <taxon>Amycolatopsis</taxon>
    </lineage>
</organism>
<keyword evidence="1" id="KW-0547">Nucleotide-binding</keyword>
<evidence type="ECO:0000256" key="1">
    <source>
        <dbReference type="ARBA" id="ARBA00022741"/>
    </source>
</evidence>
<feature type="domain" description="ATPase AAA-type core" evidence="3">
    <location>
        <begin position="42"/>
        <end position="98"/>
    </location>
</feature>
<dbReference type="InterPro" id="IPR027417">
    <property type="entry name" value="P-loop_NTPase"/>
</dbReference>
<reference evidence="4 5" key="1">
    <citation type="submission" date="2016-10" db="EMBL/GenBank/DDBJ databases">
        <authorList>
            <person name="de Groot N.N."/>
        </authorList>
    </citation>
    <scope>NUCLEOTIDE SEQUENCE [LARGE SCALE GENOMIC DNA]</scope>
    <source>
        <strain evidence="4 5">DSM 44637</strain>
    </source>
</reference>
<evidence type="ECO:0000259" key="3">
    <source>
        <dbReference type="Pfam" id="PF13304"/>
    </source>
</evidence>
<dbReference type="GO" id="GO:0016887">
    <property type="term" value="F:ATP hydrolysis activity"/>
    <property type="evidence" value="ECO:0007669"/>
    <property type="project" value="InterPro"/>
</dbReference>
<evidence type="ECO:0000256" key="2">
    <source>
        <dbReference type="ARBA" id="ARBA00022840"/>
    </source>
</evidence>
<evidence type="ECO:0000313" key="5">
    <source>
        <dbReference type="Proteomes" id="UP000199137"/>
    </source>
</evidence>